<sequence length="444" mass="50181">MAANMQPTEKCDETFKCHSNIKVPKIVICIVCESVFHEGDFNKYKSKKGLYVGKRLVVCSDHNIENITSADHARLDENAKKIIAHVKLREKEELKTCLSGSVLVDTSNPQEQLNKTVRNTDEAQLINDKVEIELLRDLNSELKSKNQLLTDLLELRKAEVNKSKSYAEILKENTKEKVMVKVPDIVIRTKNKSANKNYAQIVKNNIIANTSAQIKNVLSTKAGDIIVRCKNKEDVSRTMSVLAEKLGDNYEVDQEKLNSPKIKIFDIESDLSKKELVEDLCNRNSAVFDGDYNIVADFSSGKNKRSIILEVSPNIYLSVMTSRVVYIGYKSCRVFDAFDLSTCYNCGRANHNHKKCNNETVCLICAGNHDTRKCTSTVKRCVNCMYYNKQYNKSNCIDHEATDVSACGYLKFKYNKIIKCTDYPMSPLIPTHIGKLPVPKTSST</sequence>
<gene>
    <name evidence="4" type="primary">LOC125780383</name>
</gene>
<reference evidence="4" key="2">
    <citation type="submission" date="2025-08" db="UniProtKB">
        <authorList>
            <consortium name="RefSeq"/>
        </authorList>
    </citation>
    <scope>IDENTIFICATION</scope>
    <source>
        <tissue evidence="4">Adult</tissue>
    </source>
</reference>
<keyword evidence="3" id="KW-1185">Reference proteome</keyword>
<dbReference type="RefSeq" id="XP_049318641.1">
    <property type="nucleotide sequence ID" value="XM_049462684.1"/>
</dbReference>
<reference evidence="3" key="1">
    <citation type="submission" date="2025-05" db="UniProtKB">
        <authorList>
            <consortium name="RefSeq"/>
        </authorList>
    </citation>
    <scope>NUCLEOTIDE SEQUENCE [LARGE SCALE GENOMIC DNA]</scope>
</reference>
<feature type="domain" description="CCHC-type" evidence="2">
    <location>
        <begin position="343"/>
        <end position="356"/>
    </location>
</feature>
<proteinExistence type="predicted"/>
<keyword evidence="1" id="KW-0479">Metal-binding</keyword>
<evidence type="ECO:0000256" key="1">
    <source>
        <dbReference type="PROSITE-ProRule" id="PRU00047"/>
    </source>
</evidence>
<evidence type="ECO:0000313" key="4">
    <source>
        <dbReference type="RefSeq" id="XP_049318641.1"/>
    </source>
</evidence>
<dbReference type="InterPro" id="IPR001878">
    <property type="entry name" value="Znf_CCHC"/>
</dbReference>
<keyword evidence="1" id="KW-0863">Zinc-finger</keyword>
<evidence type="ECO:0000313" key="3">
    <source>
        <dbReference type="Proteomes" id="UP001652620"/>
    </source>
</evidence>
<keyword evidence="1" id="KW-0862">Zinc</keyword>
<organism evidence="3 4">
    <name type="scientific">Bactrocera dorsalis</name>
    <name type="common">Oriental fruit fly</name>
    <name type="synonym">Dacus dorsalis</name>
    <dbReference type="NCBI Taxonomy" id="27457"/>
    <lineage>
        <taxon>Eukaryota</taxon>
        <taxon>Metazoa</taxon>
        <taxon>Ecdysozoa</taxon>
        <taxon>Arthropoda</taxon>
        <taxon>Hexapoda</taxon>
        <taxon>Insecta</taxon>
        <taxon>Pterygota</taxon>
        <taxon>Neoptera</taxon>
        <taxon>Endopterygota</taxon>
        <taxon>Diptera</taxon>
        <taxon>Brachycera</taxon>
        <taxon>Muscomorpha</taxon>
        <taxon>Tephritoidea</taxon>
        <taxon>Tephritidae</taxon>
        <taxon>Bactrocera</taxon>
        <taxon>Bactrocera</taxon>
    </lineage>
</organism>
<dbReference type="PROSITE" id="PS50158">
    <property type="entry name" value="ZF_CCHC"/>
    <property type="match status" value="1"/>
</dbReference>
<accession>A0ABM3KAY4</accession>
<name>A0ABM3KAY4_BACDO</name>
<protein>
    <submittedName>
        <fullName evidence="4">Uncharacterized protein LOC125780383</fullName>
    </submittedName>
</protein>
<dbReference type="GeneID" id="125780383"/>
<dbReference type="Proteomes" id="UP001652620">
    <property type="component" value="Chromosome 1"/>
</dbReference>
<evidence type="ECO:0000259" key="2">
    <source>
        <dbReference type="PROSITE" id="PS50158"/>
    </source>
</evidence>